<evidence type="ECO:0000313" key="2">
    <source>
        <dbReference type="Proteomes" id="UP000314294"/>
    </source>
</evidence>
<evidence type="ECO:0000313" key="1">
    <source>
        <dbReference type="EMBL" id="TNN67421.1"/>
    </source>
</evidence>
<gene>
    <name evidence="1" type="ORF">EYF80_022366</name>
</gene>
<accession>A0A4Z2HPC1</accession>
<dbReference type="AlphaFoldDB" id="A0A4Z2HPC1"/>
<proteinExistence type="predicted"/>
<dbReference type="EMBL" id="SRLO01000204">
    <property type="protein sequence ID" value="TNN67421.1"/>
    <property type="molecule type" value="Genomic_DNA"/>
</dbReference>
<comment type="caution">
    <text evidence="1">The sequence shown here is derived from an EMBL/GenBank/DDBJ whole genome shotgun (WGS) entry which is preliminary data.</text>
</comment>
<protein>
    <submittedName>
        <fullName evidence="1">Uncharacterized protein</fullName>
    </submittedName>
</protein>
<dbReference type="Proteomes" id="UP000314294">
    <property type="component" value="Unassembled WGS sequence"/>
</dbReference>
<name>A0A4Z2HPC1_9TELE</name>
<organism evidence="1 2">
    <name type="scientific">Liparis tanakae</name>
    <name type="common">Tanaka's snailfish</name>
    <dbReference type="NCBI Taxonomy" id="230148"/>
    <lineage>
        <taxon>Eukaryota</taxon>
        <taxon>Metazoa</taxon>
        <taxon>Chordata</taxon>
        <taxon>Craniata</taxon>
        <taxon>Vertebrata</taxon>
        <taxon>Euteleostomi</taxon>
        <taxon>Actinopterygii</taxon>
        <taxon>Neopterygii</taxon>
        <taxon>Teleostei</taxon>
        <taxon>Neoteleostei</taxon>
        <taxon>Acanthomorphata</taxon>
        <taxon>Eupercaria</taxon>
        <taxon>Perciformes</taxon>
        <taxon>Cottioidei</taxon>
        <taxon>Cottales</taxon>
        <taxon>Liparidae</taxon>
        <taxon>Liparis</taxon>
    </lineage>
</organism>
<sequence>MFTSRVLRGEEDYFLSTPLTLTLMLTCGMTVQQHRESAAAGETYKEFLLRNFTSDLKGFTVEEITLEITLGHLQRD</sequence>
<keyword evidence="2" id="KW-1185">Reference proteome</keyword>
<reference evidence="1 2" key="1">
    <citation type="submission" date="2019-03" db="EMBL/GenBank/DDBJ databases">
        <title>First draft genome of Liparis tanakae, snailfish: a comprehensive survey of snailfish specific genes.</title>
        <authorList>
            <person name="Kim W."/>
            <person name="Song I."/>
            <person name="Jeong J.-H."/>
            <person name="Kim D."/>
            <person name="Kim S."/>
            <person name="Ryu S."/>
            <person name="Song J.Y."/>
            <person name="Lee S.K."/>
        </authorList>
    </citation>
    <scope>NUCLEOTIDE SEQUENCE [LARGE SCALE GENOMIC DNA]</scope>
    <source>
        <tissue evidence="1">Muscle</tissue>
    </source>
</reference>